<accession>A0A941EBT0</accession>
<evidence type="ECO:0000313" key="3">
    <source>
        <dbReference type="Proteomes" id="UP000676325"/>
    </source>
</evidence>
<dbReference type="RefSeq" id="WP_212517301.1">
    <property type="nucleotide sequence ID" value="NZ_JAGSOH010000013.1"/>
</dbReference>
<evidence type="ECO:0008006" key="4">
    <source>
        <dbReference type="Google" id="ProtNLM"/>
    </source>
</evidence>
<protein>
    <recommendedName>
        <fullName evidence="4">CobQ/CobB/MinD/ParA nucleotide binding domain-containing protein</fullName>
    </recommendedName>
</protein>
<dbReference type="AlphaFoldDB" id="A0A941EBT0"/>
<gene>
    <name evidence="2" type="ORF">KDK95_07535</name>
</gene>
<proteinExistence type="predicted"/>
<dbReference type="SUPFAM" id="SSF52540">
    <property type="entry name" value="P-loop containing nucleoside triphosphate hydrolases"/>
    <property type="match status" value="1"/>
</dbReference>
<dbReference type="InterPro" id="IPR027417">
    <property type="entry name" value="P-loop_NTPase"/>
</dbReference>
<dbReference type="Proteomes" id="UP000676325">
    <property type="component" value="Unassembled WGS sequence"/>
</dbReference>
<evidence type="ECO:0000256" key="1">
    <source>
        <dbReference type="SAM" id="MobiDB-lite"/>
    </source>
</evidence>
<keyword evidence="3" id="KW-1185">Reference proteome</keyword>
<evidence type="ECO:0000313" key="2">
    <source>
        <dbReference type="EMBL" id="MBR7826149.1"/>
    </source>
</evidence>
<feature type="region of interest" description="Disordered" evidence="1">
    <location>
        <begin position="1"/>
        <end position="22"/>
    </location>
</feature>
<name>A0A941EBT0_9ACTN</name>
<comment type="caution">
    <text evidence="2">The sequence shown here is derived from an EMBL/GenBank/DDBJ whole genome shotgun (WGS) entry which is preliminary data.</text>
</comment>
<sequence>MHDASVPPSNKGIDTMPPSPLRPTSAPCVAVFGGCGGAGASTLAAGLARSALHSGREVVLVDGDPLGGGLETILADDLTGGRHRSEAAAEGTGLSLLSCARPDGRPIPAESMARALGTMAAEAELLVVDLPRYLAESTRLAAAYATHSLLITPVAERALVSARRLLEQLGSDGPRPGLVARLPCRDLLNPSRLAEYLRLPLSGVLKAGRDRSRLQRASLDRFCGRFVDSLFGVVAAA</sequence>
<dbReference type="EMBL" id="JAGSOH010000013">
    <property type="protein sequence ID" value="MBR7826149.1"/>
    <property type="molecule type" value="Genomic_DNA"/>
</dbReference>
<reference evidence="2" key="1">
    <citation type="submission" date="2021-04" db="EMBL/GenBank/DDBJ databases">
        <title>Genome based classification of Actinospica acidithermotolerans sp. nov., an actinobacterium isolated from an Indonesian hot spring.</title>
        <authorList>
            <person name="Kusuma A.B."/>
            <person name="Putra K.E."/>
            <person name="Nafisah S."/>
            <person name="Loh J."/>
            <person name="Nouioui I."/>
            <person name="Goodfellow M."/>
        </authorList>
    </citation>
    <scope>NUCLEOTIDE SEQUENCE</scope>
    <source>
        <strain evidence="2">MGRD01-02</strain>
    </source>
</reference>
<dbReference type="Gene3D" id="3.40.50.300">
    <property type="entry name" value="P-loop containing nucleotide triphosphate hydrolases"/>
    <property type="match status" value="1"/>
</dbReference>
<organism evidence="2 3">
    <name type="scientific">Actinospica acidithermotolerans</name>
    <dbReference type="NCBI Taxonomy" id="2828514"/>
    <lineage>
        <taxon>Bacteria</taxon>
        <taxon>Bacillati</taxon>
        <taxon>Actinomycetota</taxon>
        <taxon>Actinomycetes</taxon>
        <taxon>Catenulisporales</taxon>
        <taxon>Actinospicaceae</taxon>
        <taxon>Actinospica</taxon>
    </lineage>
</organism>